<keyword evidence="3" id="KW-0472">Membrane</keyword>
<dbReference type="Pfam" id="PF00018">
    <property type="entry name" value="SH3_1"/>
    <property type="match status" value="1"/>
</dbReference>
<feature type="domain" description="SH3" evidence="5">
    <location>
        <begin position="1333"/>
        <end position="1390"/>
    </location>
</feature>
<dbReference type="InParanoid" id="B0D0A5"/>
<dbReference type="InterPro" id="IPR036028">
    <property type="entry name" value="SH3-like_dom_sf"/>
</dbReference>
<accession>B0D0A5</accession>
<dbReference type="Gene3D" id="2.120.10.80">
    <property type="entry name" value="Kelch-type beta propeller"/>
    <property type="match status" value="1"/>
</dbReference>
<dbReference type="GeneID" id="6072915"/>
<reference evidence="6 7" key="1">
    <citation type="journal article" date="2008" name="Nature">
        <title>The genome of Laccaria bicolor provides insights into mycorrhizal symbiosis.</title>
        <authorList>
            <person name="Martin F."/>
            <person name="Aerts A."/>
            <person name="Ahren D."/>
            <person name="Brun A."/>
            <person name="Danchin E.G.J."/>
            <person name="Duchaussoy F."/>
            <person name="Gibon J."/>
            <person name="Kohler A."/>
            <person name="Lindquist E."/>
            <person name="Pereda V."/>
            <person name="Salamov A."/>
            <person name="Shapiro H.J."/>
            <person name="Wuyts J."/>
            <person name="Blaudez D."/>
            <person name="Buee M."/>
            <person name="Brokstein P."/>
            <person name="Canbaeck B."/>
            <person name="Cohen D."/>
            <person name="Courty P.E."/>
            <person name="Coutinho P.M."/>
            <person name="Delaruelle C."/>
            <person name="Detter J.C."/>
            <person name="Deveau A."/>
            <person name="DiFazio S."/>
            <person name="Duplessis S."/>
            <person name="Fraissinet-Tachet L."/>
            <person name="Lucic E."/>
            <person name="Frey-Klett P."/>
            <person name="Fourrey C."/>
            <person name="Feussner I."/>
            <person name="Gay G."/>
            <person name="Grimwood J."/>
            <person name="Hoegger P.J."/>
            <person name="Jain P."/>
            <person name="Kilaru S."/>
            <person name="Labbe J."/>
            <person name="Lin Y.C."/>
            <person name="Legue V."/>
            <person name="Le Tacon F."/>
            <person name="Marmeisse R."/>
            <person name="Melayah D."/>
            <person name="Montanini B."/>
            <person name="Muratet M."/>
            <person name="Nehls U."/>
            <person name="Niculita-Hirzel H."/>
            <person name="Oudot-Le Secq M.P."/>
            <person name="Peter M."/>
            <person name="Quesneville H."/>
            <person name="Rajashekar B."/>
            <person name="Reich M."/>
            <person name="Rouhier N."/>
            <person name="Schmutz J."/>
            <person name="Yin T."/>
            <person name="Chalot M."/>
            <person name="Henrissat B."/>
            <person name="Kuees U."/>
            <person name="Lucas S."/>
            <person name="Van de Peer Y."/>
            <person name="Podila G.K."/>
            <person name="Polle A."/>
            <person name="Pukkila P.J."/>
            <person name="Richardson P.M."/>
            <person name="Rouze P."/>
            <person name="Sanders I.R."/>
            <person name="Stajich J.E."/>
            <person name="Tunlid A."/>
            <person name="Tuskan G."/>
            <person name="Grigoriev I.V."/>
        </authorList>
    </citation>
    <scope>NUCLEOTIDE SEQUENCE [LARGE SCALE GENOMIC DNA]</scope>
    <source>
        <strain evidence="7">S238N-H82 / ATCC MYA-4686</strain>
    </source>
</reference>
<dbReference type="OrthoDB" id="2503993at2759"/>
<dbReference type="Pfam" id="PF20843">
    <property type="entry name" value="Rax2_3"/>
    <property type="match status" value="1"/>
</dbReference>
<keyword evidence="1 2" id="KW-0728">SH3 domain</keyword>
<sequence length="1390" mass="143430">MLLTLPLLLTFVSSQNVVYGVPQVDFDRMGTVGLAGAFAGLDLFHNSSVSFDSTTSTLLSRSSDGSLTSLASTNPGGSILAGCTLGDTFYFSGSFTSINGVSASNVASYKPSSGSFASLGSNGPNGEVGAIFCDAKNSKVWVGGNFTSPASSVAVWNVPTDMWVQPPFSGLTGAQAKVNSITTNSSQTSLFFAGSFTTSFGTSALNGTNNPNVPFSAGATPFSSSLVPVPLGQAEIDGSPSSDATGFSDIHNILCPSGPDGAGNTWLAADQNAAVITIRTFSFISANGVRLGNTFQNNHGTTGFTVTTIPDNNVQTLQYIDPTTGQNTTCSNPCPLSTDASILYQDFLFPSSMSITGVQIKLSEFTGASPGLHLLQLLSSGAFASSVEANNGVSCFAPNPSNTTSTGQWVAKVANTNIAGTIQTVLTSVVEVGTSTSAGPSFTWIPYVSAAGNYDINLLIPGCTNLQDCAMRTTVKVTVFPGEGLQPVVSTISQQNTADTAALIYSGPILPSSPAFVTTISMSLADTPVGTGQSGQYELVADRVELVLRSSNISASSGGANGSTQGAHRGFGFLEWPLNFPAVTSGGTTGLPNSTLTSLDSLGFDLLNGLGGIVTSNNVIINAVAHHASGAIFFGGAFSLTSGAASGSSNIAIFKNGALSPLPESGLDGPVTSFALYGDQLFVGGSFRDTISGSTHGSLAGVALYNVQKNTWSSLGAGVNGKVNSFGLLSGQLQVVGNFTVASSDTATGIIAAGFAAWDIKSNSWVNPGGFVAGSLSFIGNGTSSQFVAGNVVASQRFGAAGMVMLKNGGSDGPQVTPLGAELGISSSQISTNSSSRRRRNHISRATSWMSQLTVSHIFSRQTNQPISLPSSVTASAPAVLAGAFWTNGSTEIVIMGGNFSFFSGSVASRGVGLYNPQSKFIRGLNGSQPNGTVRALLVDNNHLYVGGEFTIPGTNVNGLAIYDLKKDQWDITGLQPLQGISGSNVVVRSITKSATKANTVIVAGSFAQAGSLRCQSICTFDTGTIQWNSLGNGIQGEVASVAYAGKDQDTLIAAGSIALTDNVVSNVVQFSFANATWSSVGTNADLPGPMTAVEVNGGNASSIFAAGLSPDGSTTSLYFWNGIKWTTLGSSLQAGSNVAQLIMVPIQETHAGNSVIEADRLLMISGMLTDPVFGNASSALYDGQNLIPYIVSTSPTGDSGAVASLFHSFSTFSFNQHRFLAVGVVILISIAIAAGVVFLLALIGILWTLFSRKEDKVSKLEVEDDDDSTHHRPSSLLEHINAATRTTILGATPFADYNTEEKVAQDPFGPDASNYVRTETPSDAVGGMLSEEMSRPAHARYSFDGTGEGELPISAGSKVEVLDDRDPAWWYARDVQTGREGVVPAAYLY</sequence>
<evidence type="ECO:0000256" key="1">
    <source>
        <dbReference type="ARBA" id="ARBA00022443"/>
    </source>
</evidence>
<dbReference type="FunCoup" id="B0D0A5">
    <property type="interactions" value="4"/>
</dbReference>
<keyword evidence="3" id="KW-1133">Transmembrane helix</keyword>
<dbReference type="Pfam" id="PF12768">
    <property type="entry name" value="Rax2"/>
    <property type="match status" value="2"/>
</dbReference>
<dbReference type="HOGENOM" id="CLU_005863_1_0_1"/>
<dbReference type="InterPro" id="IPR015915">
    <property type="entry name" value="Kelch-typ_b-propeller"/>
</dbReference>
<protein>
    <submittedName>
        <fullName evidence="6">Predicted protein</fullName>
    </submittedName>
</protein>
<dbReference type="SUPFAM" id="SSF50044">
    <property type="entry name" value="SH3-domain"/>
    <property type="match status" value="1"/>
</dbReference>
<dbReference type="SUPFAM" id="SSF50965">
    <property type="entry name" value="Galactose oxidase, central domain"/>
    <property type="match status" value="2"/>
</dbReference>
<dbReference type="CDD" id="cd11856">
    <property type="entry name" value="SH3_p47phox_like"/>
    <property type="match status" value="1"/>
</dbReference>
<dbReference type="STRING" id="486041.B0D0A5"/>
<feature type="transmembrane region" description="Helical" evidence="3">
    <location>
        <begin position="1220"/>
        <end position="1251"/>
    </location>
</feature>
<gene>
    <name evidence="6" type="ORF">LACBIDRAFT_313570</name>
</gene>
<dbReference type="InterPro" id="IPR048265">
    <property type="entry name" value="Rax2-like_third"/>
</dbReference>
<dbReference type="PANTHER" id="PTHR31778:SF2">
    <property type="entry name" value="BUD SITE SELECTION PROTEIN RAX2"/>
    <property type="match status" value="1"/>
</dbReference>
<feature type="signal peptide" evidence="4">
    <location>
        <begin position="1"/>
        <end position="20"/>
    </location>
</feature>
<dbReference type="InterPro" id="IPR001452">
    <property type="entry name" value="SH3_domain"/>
</dbReference>
<dbReference type="Pfam" id="PF20842">
    <property type="entry name" value="Rax2_2"/>
    <property type="match status" value="1"/>
</dbReference>
<dbReference type="RefSeq" id="XP_001877693.1">
    <property type="nucleotide sequence ID" value="XM_001877658.1"/>
</dbReference>
<evidence type="ECO:0000313" key="6">
    <source>
        <dbReference type="EMBL" id="EDR11796.1"/>
    </source>
</evidence>
<dbReference type="InterPro" id="IPR011043">
    <property type="entry name" value="Gal_Oxase/kelch_b-propeller"/>
</dbReference>
<keyword evidence="7" id="KW-1185">Reference proteome</keyword>
<dbReference type="Gene3D" id="2.30.30.40">
    <property type="entry name" value="SH3 Domains"/>
    <property type="match status" value="1"/>
</dbReference>
<dbReference type="KEGG" id="lbc:LACBIDRAFT_313570"/>
<feature type="chain" id="PRO_5002747003" evidence="4">
    <location>
        <begin position="21"/>
        <end position="1390"/>
    </location>
</feature>
<dbReference type="EMBL" id="DS547095">
    <property type="protein sequence ID" value="EDR11796.1"/>
    <property type="molecule type" value="Genomic_DNA"/>
</dbReference>
<dbReference type="Proteomes" id="UP000001194">
    <property type="component" value="Unassembled WGS sequence"/>
</dbReference>
<keyword evidence="4" id="KW-0732">Signal</keyword>
<evidence type="ECO:0000259" key="5">
    <source>
        <dbReference type="PROSITE" id="PS50002"/>
    </source>
</evidence>
<evidence type="ECO:0000256" key="4">
    <source>
        <dbReference type="SAM" id="SignalP"/>
    </source>
</evidence>
<evidence type="ECO:0000256" key="3">
    <source>
        <dbReference type="SAM" id="Phobius"/>
    </source>
</evidence>
<dbReference type="GO" id="GO:1902929">
    <property type="term" value="C:plasma membrane of growing cell tip"/>
    <property type="evidence" value="ECO:0007669"/>
    <property type="project" value="TreeGrafter"/>
</dbReference>
<organism evidence="7">
    <name type="scientific">Laccaria bicolor (strain S238N-H82 / ATCC MYA-4686)</name>
    <name type="common">Bicoloured deceiver</name>
    <name type="synonym">Laccaria laccata var. bicolor</name>
    <dbReference type="NCBI Taxonomy" id="486041"/>
    <lineage>
        <taxon>Eukaryota</taxon>
        <taxon>Fungi</taxon>
        <taxon>Dikarya</taxon>
        <taxon>Basidiomycota</taxon>
        <taxon>Agaricomycotina</taxon>
        <taxon>Agaricomycetes</taxon>
        <taxon>Agaricomycetidae</taxon>
        <taxon>Agaricales</taxon>
        <taxon>Agaricineae</taxon>
        <taxon>Hydnangiaceae</taxon>
        <taxon>Laccaria</taxon>
    </lineage>
</organism>
<dbReference type="PROSITE" id="PS50002">
    <property type="entry name" value="SH3"/>
    <property type="match status" value="1"/>
</dbReference>
<dbReference type="SMART" id="SM00326">
    <property type="entry name" value="SH3"/>
    <property type="match status" value="1"/>
</dbReference>
<dbReference type="PANTHER" id="PTHR31778">
    <property type="entry name" value="BUD SITE SELECTION PROTEIN RAX2"/>
    <property type="match status" value="1"/>
</dbReference>
<proteinExistence type="predicted"/>
<keyword evidence="3" id="KW-0812">Transmembrane</keyword>
<name>B0D0A5_LACBS</name>
<evidence type="ECO:0000313" key="7">
    <source>
        <dbReference type="Proteomes" id="UP000001194"/>
    </source>
</evidence>
<evidence type="ECO:0000256" key="2">
    <source>
        <dbReference type="PROSITE-ProRule" id="PRU00192"/>
    </source>
</evidence>
<dbReference type="InterPro" id="IPR024982">
    <property type="entry name" value="Rax2-like_C"/>
</dbReference>
<dbReference type="InterPro" id="IPR048266">
    <property type="entry name" value="Rax2-like_second"/>
</dbReference>